<evidence type="ECO:0000259" key="1">
    <source>
        <dbReference type="Pfam" id="PF00561"/>
    </source>
</evidence>
<evidence type="ECO:0000313" key="2">
    <source>
        <dbReference type="EnsemblMetazoa" id="GPAI007894-PA"/>
    </source>
</evidence>
<dbReference type="Proteomes" id="UP000092445">
    <property type="component" value="Unassembled WGS sequence"/>
</dbReference>
<dbReference type="STRING" id="7398.A0A1A9Z9M1"/>
<name>A0A1A9Z9M1_GLOPL</name>
<organism evidence="2 3">
    <name type="scientific">Glossina pallidipes</name>
    <name type="common">Tsetse fly</name>
    <dbReference type="NCBI Taxonomy" id="7398"/>
    <lineage>
        <taxon>Eukaryota</taxon>
        <taxon>Metazoa</taxon>
        <taxon>Ecdysozoa</taxon>
        <taxon>Arthropoda</taxon>
        <taxon>Hexapoda</taxon>
        <taxon>Insecta</taxon>
        <taxon>Pterygota</taxon>
        <taxon>Neoptera</taxon>
        <taxon>Endopterygota</taxon>
        <taxon>Diptera</taxon>
        <taxon>Brachycera</taxon>
        <taxon>Muscomorpha</taxon>
        <taxon>Hippoboscoidea</taxon>
        <taxon>Glossinidae</taxon>
        <taxon>Glossina</taxon>
    </lineage>
</organism>
<dbReference type="GO" id="GO:0017171">
    <property type="term" value="F:serine hydrolase activity"/>
    <property type="evidence" value="ECO:0007669"/>
    <property type="project" value="TreeGrafter"/>
</dbReference>
<dbReference type="InterPro" id="IPR000073">
    <property type="entry name" value="AB_hydrolase_1"/>
</dbReference>
<dbReference type="PRINTS" id="PR00111">
    <property type="entry name" value="ABHYDROLASE"/>
</dbReference>
<dbReference type="Pfam" id="PF00561">
    <property type="entry name" value="Abhydrolase_1"/>
    <property type="match status" value="1"/>
</dbReference>
<protein>
    <submittedName>
        <fullName evidence="2">AB hydrolase-1 domain-containing protein</fullName>
    </submittedName>
</protein>
<dbReference type="VEuPathDB" id="VectorBase:GPAI007894"/>
<dbReference type="AlphaFoldDB" id="A0A1A9Z9M1"/>
<sequence length="344" mass="39483">MTPRTIDEDNLNDASTPEHPLKTHIAPITIIDFDKLCNPPINKYDNFTYATKAERPYKAMLFGVVKEDPSIIKRHLTTLPLFVSNVKLIDNAGGKGENSVLLMPGAVGSSWTDFKPQIEQLPELLPNYTVIAWDPPGYGKSIPPKRSFDLDFFQNDAHQAVQLMKTLNRPKFSILGWSDGGVTALIIAGRYPENVDKLVIWGANAYVSDEDANIVKGVRDVKKWSPRMREPMEKVYGAERFAEIWNEWVDAILNIYEKRKGDLCMKEIRQIRAKTFILHGKKDPMLAKEHVPYLKQHLQGFKYHEFPDGKHNIHLRYAEEYNKLIANFLLEKSCLWVICDNMEQ</sequence>
<proteinExistence type="predicted"/>
<accession>A0A1A9Z9M1</accession>
<dbReference type="Gene3D" id="3.40.50.1820">
    <property type="entry name" value="alpha/beta hydrolase"/>
    <property type="match status" value="1"/>
</dbReference>
<dbReference type="InterPro" id="IPR029058">
    <property type="entry name" value="AB_hydrolase_fold"/>
</dbReference>
<reference evidence="3" key="1">
    <citation type="submission" date="2014-03" db="EMBL/GenBank/DDBJ databases">
        <authorList>
            <person name="Aksoy S."/>
            <person name="Warren W."/>
            <person name="Wilson R.K."/>
        </authorList>
    </citation>
    <scope>NUCLEOTIDE SEQUENCE [LARGE SCALE GENOMIC DNA]</scope>
    <source>
        <strain evidence="3">IAEA</strain>
    </source>
</reference>
<keyword evidence="3" id="KW-1185">Reference proteome</keyword>
<dbReference type="PANTHER" id="PTHR46331">
    <property type="entry name" value="VALACYCLOVIR HYDROLASE"/>
    <property type="match status" value="1"/>
</dbReference>
<reference evidence="2" key="2">
    <citation type="submission" date="2020-05" db="UniProtKB">
        <authorList>
            <consortium name="EnsemblMetazoa"/>
        </authorList>
    </citation>
    <scope>IDENTIFICATION</scope>
    <source>
        <strain evidence="2">IAEA</strain>
    </source>
</reference>
<dbReference type="SUPFAM" id="SSF53474">
    <property type="entry name" value="alpha/beta-Hydrolases"/>
    <property type="match status" value="1"/>
</dbReference>
<dbReference type="EnsemblMetazoa" id="GPAI007894-RA">
    <property type="protein sequence ID" value="GPAI007894-PA"/>
    <property type="gene ID" value="GPAI007894"/>
</dbReference>
<feature type="domain" description="AB hydrolase-1" evidence="1">
    <location>
        <begin position="99"/>
        <end position="228"/>
    </location>
</feature>
<evidence type="ECO:0000313" key="3">
    <source>
        <dbReference type="Proteomes" id="UP000092445"/>
    </source>
</evidence>
<dbReference type="PANTHER" id="PTHR46331:SF2">
    <property type="entry name" value="VALACYCLOVIR HYDROLASE"/>
    <property type="match status" value="1"/>
</dbReference>